<feature type="transmembrane region" description="Helical" evidence="1">
    <location>
        <begin position="21"/>
        <end position="42"/>
    </location>
</feature>
<feature type="transmembrane region" description="Helical" evidence="1">
    <location>
        <begin position="114"/>
        <end position="135"/>
    </location>
</feature>
<comment type="caution">
    <text evidence="2">The sequence shown here is derived from an EMBL/GenBank/DDBJ whole genome shotgun (WGS) entry which is preliminary data.</text>
</comment>
<evidence type="ECO:0000313" key="3">
    <source>
        <dbReference type="Proteomes" id="UP000285579"/>
    </source>
</evidence>
<dbReference type="Proteomes" id="UP000285579">
    <property type="component" value="Unassembled WGS sequence"/>
</dbReference>
<dbReference type="RefSeq" id="WP_119517665.1">
    <property type="nucleotide sequence ID" value="NZ_QXUI01000015.1"/>
</dbReference>
<accession>A0AAQ0LWI7</accession>
<keyword evidence="1" id="KW-0812">Transmembrane</keyword>
<dbReference type="AlphaFoldDB" id="A0AAQ0LWI7"/>
<dbReference type="EMBL" id="QXUI01000015">
    <property type="protein sequence ID" value="RIM90628.1"/>
    <property type="molecule type" value="Genomic_DNA"/>
</dbReference>
<feature type="transmembrane region" description="Helical" evidence="1">
    <location>
        <begin position="48"/>
        <end position="65"/>
    </location>
</feature>
<keyword evidence="1" id="KW-0472">Membrane</keyword>
<proteinExistence type="predicted"/>
<organism evidence="2 3">
    <name type="scientific">Staphylococcus xylosus</name>
    <dbReference type="NCBI Taxonomy" id="1288"/>
    <lineage>
        <taxon>Bacteria</taxon>
        <taxon>Bacillati</taxon>
        <taxon>Bacillota</taxon>
        <taxon>Bacilli</taxon>
        <taxon>Bacillales</taxon>
        <taxon>Staphylococcaceae</taxon>
        <taxon>Staphylococcus</taxon>
    </lineage>
</organism>
<protein>
    <submittedName>
        <fullName evidence="2">Uncharacterized protein</fullName>
    </submittedName>
</protein>
<evidence type="ECO:0000256" key="1">
    <source>
        <dbReference type="SAM" id="Phobius"/>
    </source>
</evidence>
<keyword evidence="1" id="KW-1133">Transmembrane helix</keyword>
<evidence type="ECO:0000313" key="2">
    <source>
        <dbReference type="EMBL" id="RIM90628.1"/>
    </source>
</evidence>
<feature type="transmembrane region" description="Helical" evidence="1">
    <location>
        <begin position="85"/>
        <end position="102"/>
    </location>
</feature>
<reference evidence="2 3" key="1">
    <citation type="journal article" date="2016" name="Front. Microbiol.">
        <title>Comprehensive Phylogenetic Analysis of Bovine Non-aureus Staphylococci Species Based on Whole-Genome Sequencing.</title>
        <authorList>
            <person name="Naushad S."/>
            <person name="Barkema H.W."/>
            <person name="Luby C."/>
            <person name="Condas L.A."/>
            <person name="Nobrega D.B."/>
            <person name="Carson D.A."/>
            <person name="De Buck J."/>
        </authorList>
    </citation>
    <scope>NUCLEOTIDE SEQUENCE [LARGE SCALE GENOMIC DNA]</scope>
    <source>
        <strain evidence="2 3">SNUC 1349</strain>
    </source>
</reference>
<name>A0AAQ0LWI7_STAXY</name>
<sequence length="151" mass="17715">MVFIKKIFKTAYHKIRGDTSNNFLITTGIFILVIFACLYWSLSFDIDIVALIITAIVYTSINMVIRNASFKANEEKRMNDMTDSFVISFITTCLLNDHFLKLSNQYFDVSILSFFKLLIILMIIFTLIMLILYLTSKVFKRQRKKNHWNAD</sequence>
<gene>
    <name evidence="2" type="ORF">BU104_13460</name>
</gene>